<dbReference type="Proteomes" id="UP001161438">
    <property type="component" value="Chromosome 13"/>
</dbReference>
<keyword evidence="5 13" id="KW-0812">Transmembrane</keyword>
<dbReference type="CDD" id="cd06183">
    <property type="entry name" value="cyt_b5_reduct_like"/>
    <property type="match status" value="1"/>
</dbReference>
<feature type="binding site" evidence="11">
    <location>
        <position position="149"/>
    </location>
    <ligand>
        <name>FAD</name>
        <dbReference type="ChEBI" id="CHEBI:57692"/>
    </ligand>
</feature>
<dbReference type="InterPro" id="IPR017927">
    <property type="entry name" value="FAD-bd_FR_type"/>
</dbReference>
<dbReference type="PANTHER" id="PTHR19370">
    <property type="entry name" value="NADH-CYTOCHROME B5 REDUCTASE"/>
    <property type="match status" value="1"/>
</dbReference>
<sequence length="313" mass="35168">MSKEDIEGTNVLDEPVHGIYIPAALFAVGVAITTYMSGELKILWSLPVLFMIIFVRAYAAYKRRRSLYQDRWTPLELEDQTIISKNTALYRFKLKTRLESLDIPAGHHVAARVPIDGTHEVRYYNPISSKLEDGHLDLVVKAYADGKVSKYFAGLNPGDTVEFKGPIGTLNYEPNSSKHLGIVAGGSGITPALQILNEVITVPEDLTKVSLLYANETENDILLKDELDEMAEKYPHFRVHYVVHYPSERWTGDVGYITKDQMSKYLPEYSGDNRLLICGPDGMNNLALQYAKELGWKVNSTRSSSGDDQVFVF</sequence>
<feature type="binding site" evidence="11">
    <location>
        <position position="124"/>
    </location>
    <ligand>
        <name>FAD</name>
        <dbReference type="ChEBI" id="CHEBI:57692"/>
    </ligand>
</feature>
<evidence type="ECO:0000256" key="11">
    <source>
        <dbReference type="PIRSR" id="PIRSR601834-1"/>
    </source>
</evidence>
<gene>
    <name evidence="15" type="primary">SMKI13G0090</name>
    <name evidence="15" type="ORF">SMKI_13G0090</name>
</gene>
<dbReference type="SUPFAM" id="SSF63380">
    <property type="entry name" value="Riboflavin synthase domain-like"/>
    <property type="match status" value="1"/>
</dbReference>
<keyword evidence="6 11" id="KW-0274">FAD</keyword>
<evidence type="ECO:0000256" key="5">
    <source>
        <dbReference type="ARBA" id="ARBA00022692"/>
    </source>
</evidence>
<dbReference type="FunFam" id="3.40.50.80:FF:000009">
    <property type="entry name" value="NADH-cytochrome b5 reductase"/>
    <property type="match status" value="1"/>
</dbReference>
<evidence type="ECO:0000313" key="16">
    <source>
        <dbReference type="Proteomes" id="UP001161438"/>
    </source>
</evidence>
<evidence type="ECO:0000256" key="1">
    <source>
        <dbReference type="ARBA" id="ARBA00001974"/>
    </source>
</evidence>
<dbReference type="InterPro" id="IPR039261">
    <property type="entry name" value="FNR_nucleotide-bd"/>
</dbReference>
<dbReference type="Gene3D" id="2.40.30.10">
    <property type="entry name" value="Translation factors"/>
    <property type="match status" value="1"/>
</dbReference>
<protein>
    <recommendedName>
        <fullName evidence="12">NADH-cytochrome b5 reductase</fullName>
        <ecNumber evidence="12">1.6.2.2</ecNumber>
    </recommendedName>
</protein>
<dbReference type="InterPro" id="IPR001834">
    <property type="entry name" value="CBR-like"/>
</dbReference>
<evidence type="ECO:0000313" key="15">
    <source>
        <dbReference type="EMBL" id="CAI4035362.1"/>
    </source>
</evidence>
<dbReference type="Pfam" id="PF00970">
    <property type="entry name" value="FAD_binding_6"/>
    <property type="match status" value="1"/>
</dbReference>
<organism evidence="15 16">
    <name type="scientific">Saccharomyces mikatae IFO 1815</name>
    <dbReference type="NCBI Taxonomy" id="226126"/>
    <lineage>
        <taxon>Eukaryota</taxon>
        <taxon>Fungi</taxon>
        <taxon>Dikarya</taxon>
        <taxon>Ascomycota</taxon>
        <taxon>Saccharomycotina</taxon>
        <taxon>Saccharomycetes</taxon>
        <taxon>Saccharomycetales</taxon>
        <taxon>Saccharomycetaceae</taxon>
        <taxon>Saccharomyces</taxon>
    </lineage>
</organism>
<dbReference type="InterPro" id="IPR008333">
    <property type="entry name" value="Cbr1-like_FAD-bd_dom"/>
</dbReference>
<feature type="binding site" evidence="11">
    <location>
        <position position="139"/>
    </location>
    <ligand>
        <name>FAD</name>
        <dbReference type="ChEBI" id="CHEBI:57692"/>
    </ligand>
</feature>
<dbReference type="FunFam" id="2.40.30.10:FF:000069">
    <property type="entry name" value="NADH-cytochrome b5 reductase"/>
    <property type="match status" value="1"/>
</dbReference>
<dbReference type="GO" id="GO:0090524">
    <property type="term" value="F:cytochrome-b5 reductase activity, acting on NADH"/>
    <property type="evidence" value="ECO:0007669"/>
    <property type="project" value="UniProtKB-EC"/>
</dbReference>
<dbReference type="GO" id="GO:0006696">
    <property type="term" value="P:ergosterol biosynthetic process"/>
    <property type="evidence" value="ECO:0007669"/>
    <property type="project" value="TreeGrafter"/>
</dbReference>
<evidence type="ECO:0000256" key="13">
    <source>
        <dbReference type="SAM" id="Phobius"/>
    </source>
</evidence>
<keyword evidence="9 12" id="KW-0520">NAD</keyword>
<feature type="transmembrane region" description="Helical" evidence="13">
    <location>
        <begin position="19"/>
        <end position="36"/>
    </location>
</feature>
<dbReference type="InterPro" id="IPR001433">
    <property type="entry name" value="OxRdtase_FAD/NAD-bd"/>
</dbReference>
<evidence type="ECO:0000256" key="8">
    <source>
        <dbReference type="ARBA" id="ARBA00023002"/>
    </source>
</evidence>
<keyword evidence="8 12" id="KW-0560">Oxidoreductase</keyword>
<dbReference type="AlphaFoldDB" id="A0AA35IR49"/>
<dbReference type="InterPro" id="IPR001709">
    <property type="entry name" value="Flavoprot_Pyr_Nucl_cyt_Rdtase"/>
</dbReference>
<evidence type="ECO:0000256" key="12">
    <source>
        <dbReference type="RuleBase" id="RU361226"/>
    </source>
</evidence>
<evidence type="ECO:0000256" key="9">
    <source>
        <dbReference type="ARBA" id="ARBA00023027"/>
    </source>
</evidence>
<name>A0AA35IR49_SACMI</name>
<evidence type="ECO:0000256" key="7">
    <source>
        <dbReference type="ARBA" id="ARBA00022989"/>
    </source>
</evidence>
<proteinExistence type="inferred from homology"/>
<dbReference type="RefSeq" id="XP_056078482.1">
    <property type="nucleotide sequence ID" value="XM_056224577.1"/>
</dbReference>
<evidence type="ECO:0000256" key="2">
    <source>
        <dbReference type="ARBA" id="ARBA00004370"/>
    </source>
</evidence>
<dbReference type="PROSITE" id="PS51384">
    <property type="entry name" value="FAD_FR"/>
    <property type="match status" value="1"/>
</dbReference>
<dbReference type="GeneID" id="80920236"/>
<evidence type="ECO:0000256" key="3">
    <source>
        <dbReference type="ARBA" id="ARBA00006105"/>
    </source>
</evidence>
<feature type="domain" description="FAD-binding FR-type" evidence="14">
    <location>
        <begin position="70"/>
        <end position="173"/>
    </location>
</feature>
<dbReference type="PRINTS" id="PR00406">
    <property type="entry name" value="CYTB5RDTASE"/>
</dbReference>
<feature type="binding site" evidence="11">
    <location>
        <position position="141"/>
    </location>
    <ligand>
        <name>FAD</name>
        <dbReference type="ChEBI" id="CHEBI:57692"/>
    </ligand>
</feature>
<comment type="cofactor">
    <cofactor evidence="1 11 12">
        <name>FAD</name>
        <dbReference type="ChEBI" id="CHEBI:57692"/>
    </cofactor>
</comment>
<comment type="subcellular location">
    <subcellularLocation>
        <location evidence="2">Membrane</location>
    </subcellularLocation>
</comment>
<dbReference type="PANTHER" id="PTHR19370:SF143">
    <property type="entry name" value="PLASMA MEMBRANE-ASSOCIATED COENZYME Q6 REDUCTASE PGA3"/>
    <property type="match status" value="1"/>
</dbReference>
<dbReference type="EC" id="1.6.2.2" evidence="12"/>
<dbReference type="Pfam" id="PF00175">
    <property type="entry name" value="NAD_binding_1"/>
    <property type="match status" value="1"/>
</dbReference>
<dbReference type="GO" id="GO:0016020">
    <property type="term" value="C:membrane"/>
    <property type="evidence" value="ECO:0007669"/>
    <property type="project" value="UniProtKB-SubCell"/>
</dbReference>
<keyword evidence="4 11" id="KW-0285">Flavoprotein</keyword>
<keyword evidence="7 13" id="KW-1133">Transmembrane helix</keyword>
<comment type="similarity">
    <text evidence="3 12">Belongs to the flavoprotein pyridine nucleotide cytochrome reductase family.</text>
</comment>
<comment type="catalytic activity">
    <reaction evidence="12">
        <text>2 Fe(III)-[cytochrome b5] + NADH = 2 Fe(II)-[cytochrome b5] + NAD(+) + H(+)</text>
        <dbReference type="Rhea" id="RHEA:46680"/>
        <dbReference type="Rhea" id="RHEA-COMP:10438"/>
        <dbReference type="Rhea" id="RHEA-COMP:10439"/>
        <dbReference type="ChEBI" id="CHEBI:15378"/>
        <dbReference type="ChEBI" id="CHEBI:29033"/>
        <dbReference type="ChEBI" id="CHEBI:29034"/>
        <dbReference type="ChEBI" id="CHEBI:57540"/>
        <dbReference type="ChEBI" id="CHEBI:57945"/>
        <dbReference type="EC" id="1.6.2.2"/>
    </reaction>
</comment>
<feature type="binding site" evidence="11">
    <location>
        <position position="122"/>
    </location>
    <ligand>
        <name>FAD</name>
        <dbReference type="ChEBI" id="CHEBI:57692"/>
    </ligand>
</feature>
<feature type="binding site" evidence="11">
    <location>
        <position position="148"/>
    </location>
    <ligand>
        <name>FAD</name>
        <dbReference type="ChEBI" id="CHEBI:57692"/>
    </ligand>
</feature>
<feature type="binding site" evidence="11">
    <location>
        <position position="190"/>
    </location>
    <ligand>
        <name>FAD</name>
        <dbReference type="ChEBI" id="CHEBI:57692"/>
    </ligand>
</feature>
<evidence type="ECO:0000256" key="6">
    <source>
        <dbReference type="ARBA" id="ARBA00022827"/>
    </source>
</evidence>
<dbReference type="Gene3D" id="3.40.50.80">
    <property type="entry name" value="Nucleotide-binding domain of ferredoxin-NADP reductase (FNR) module"/>
    <property type="match status" value="1"/>
</dbReference>
<evidence type="ECO:0000259" key="14">
    <source>
        <dbReference type="PROSITE" id="PS51384"/>
    </source>
</evidence>
<dbReference type="InterPro" id="IPR017938">
    <property type="entry name" value="Riboflavin_synthase-like_b-brl"/>
</dbReference>
<dbReference type="PRINTS" id="PR00371">
    <property type="entry name" value="FPNCR"/>
</dbReference>
<dbReference type="EMBL" id="OX365769">
    <property type="protein sequence ID" value="CAI4035362.1"/>
    <property type="molecule type" value="Genomic_DNA"/>
</dbReference>
<evidence type="ECO:0000256" key="4">
    <source>
        <dbReference type="ARBA" id="ARBA00022630"/>
    </source>
</evidence>
<evidence type="ECO:0000256" key="10">
    <source>
        <dbReference type="ARBA" id="ARBA00023136"/>
    </source>
</evidence>
<keyword evidence="10 13" id="KW-0472">Membrane</keyword>
<reference evidence="15" key="1">
    <citation type="submission" date="2022-10" db="EMBL/GenBank/DDBJ databases">
        <authorList>
            <person name="Byrne P K."/>
        </authorList>
    </citation>
    <scope>NUCLEOTIDE SEQUENCE</scope>
    <source>
        <strain evidence="15">IFO1815</strain>
    </source>
</reference>
<feature type="transmembrane region" description="Helical" evidence="13">
    <location>
        <begin position="42"/>
        <end position="61"/>
    </location>
</feature>
<accession>A0AA35IR49</accession>
<dbReference type="SUPFAM" id="SSF52343">
    <property type="entry name" value="Ferredoxin reductase-like, C-terminal NADP-linked domain"/>
    <property type="match status" value="1"/>
</dbReference>
<feature type="binding site" evidence="11">
    <location>
        <position position="147"/>
    </location>
    <ligand>
        <name>FAD</name>
        <dbReference type="ChEBI" id="CHEBI:57692"/>
    </ligand>
</feature>
<keyword evidence="16" id="KW-1185">Reference proteome</keyword>